<evidence type="ECO:0000313" key="2">
    <source>
        <dbReference type="EMBL" id="NYI91457.1"/>
    </source>
</evidence>
<name>A0A853B9P8_9PSEU</name>
<comment type="caution">
    <text evidence="2">The sequence shown here is derived from an EMBL/GenBank/DDBJ whole genome shotgun (WGS) entry which is preliminary data.</text>
</comment>
<proteinExistence type="predicted"/>
<keyword evidence="3" id="KW-1185">Reference proteome</keyword>
<dbReference type="EMBL" id="JACCFK010000001">
    <property type="protein sequence ID" value="NYI91457.1"/>
    <property type="molecule type" value="Genomic_DNA"/>
</dbReference>
<dbReference type="AlphaFoldDB" id="A0A853B9P8"/>
<evidence type="ECO:0000259" key="1">
    <source>
        <dbReference type="Pfam" id="PF09860"/>
    </source>
</evidence>
<feature type="domain" description="DUF2087" evidence="1">
    <location>
        <begin position="83"/>
        <end position="151"/>
    </location>
</feature>
<dbReference type="Proteomes" id="UP000549616">
    <property type="component" value="Unassembled WGS sequence"/>
</dbReference>
<organism evidence="2 3">
    <name type="scientific">Amycolatopsis endophytica</name>
    <dbReference type="NCBI Taxonomy" id="860233"/>
    <lineage>
        <taxon>Bacteria</taxon>
        <taxon>Bacillati</taxon>
        <taxon>Actinomycetota</taxon>
        <taxon>Actinomycetes</taxon>
        <taxon>Pseudonocardiales</taxon>
        <taxon>Pseudonocardiaceae</taxon>
        <taxon>Amycolatopsis</taxon>
    </lineage>
</organism>
<reference evidence="2 3" key="1">
    <citation type="submission" date="2020-07" db="EMBL/GenBank/DDBJ databases">
        <title>Sequencing the genomes of 1000 actinobacteria strains.</title>
        <authorList>
            <person name="Klenk H.-P."/>
        </authorList>
    </citation>
    <scope>NUCLEOTIDE SEQUENCE [LARGE SCALE GENOMIC DNA]</scope>
    <source>
        <strain evidence="2 3">DSM 104006</strain>
    </source>
</reference>
<evidence type="ECO:0000313" key="3">
    <source>
        <dbReference type="Proteomes" id="UP000549616"/>
    </source>
</evidence>
<dbReference type="RefSeq" id="WP_179775343.1">
    <property type="nucleotide sequence ID" value="NZ_JACCFK010000001.1"/>
</dbReference>
<protein>
    <recommendedName>
        <fullName evidence="1">DUF2087 domain-containing protein</fullName>
    </recommendedName>
</protein>
<accession>A0A853B9P8</accession>
<dbReference type="Pfam" id="PF09860">
    <property type="entry name" value="DUF2087"/>
    <property type="match status" value="1"/>
</dbReference>
<dbReference type="InterPro" id="IPR018656">
    <property type="entry name" value="DUF2087"/>
</dbReference>
<sequence length="158" mass="17275">MASPEALVSALADPGRLRLFARICTAPDGLPAAGEPAKLVRRLVAAGLVTFDGDRCRAVPEAFREALARPPADPVEALFRGGRLVTIPRPGELRQALFAKLAERFEPGRLYRERDVREILTAVHDDHAALRRHLVDDGFLERSNDGSSYGRPSETRPG</sequence>
<gene>
    <name evidence="2" type="ORF">HNR02_004780</name>
</gene>